<feature type="compositionally biased region" description="Low complexity" evidence="1">
    <location>
        <begin position="934"/>
        <end position="944"/>
    </location>
</feature>
<dbReference type="SUPFAM" id="SSF55785">
    <property type="entry name" value="PYP-like sensor domain (PAS domain)"/>
    <property type="match status" value="1"/>
</dbReference>
<dbReference type="InterPro" id="IPR052994">
    <property type="entry name" value="Tiny_macrocysts_regulators"/>
</dbReference>
<keyword evidence="2" id="KW-0812">Transmembrane</keyword>
<feature type="region of interest" description="Disordered" evidence="1">
    <location>
        <begin position="921"/>
        <end position="947"/>
    </location>
</feature>
<evidence type="ECO:0000256" key="2">
    <source>
        <dbReference type="SAM" id="Phobius"/>
    </source>
</evidence>
<feature type="region of interest" description="Disordered" evidence="1">
    <location>
        <begin position="990"/>
        <end position="1089"/>
    </location>
</feature>
<feature type="compositionally biased region" description="Low complexity" evidence="1">
    <location>
        <begin position="1524"/>
        <end position="1540"/>
    </location>
</feature>
<feature type="transmembrane region" description="Helical" evidence="2">
    <location>
        <begin position="1367"/>
        <end position="1387"/>
    </location>
</feature>
<sequence>MGYLDKAVTQAQQSLTNALKHSYQCQKKLPGWLQSALLGLEALQLLAFGLVASGVPDVAGTVGILLVPPMDVFDPASHAVAFWTAFGIALAFVLLFVVQVALAEVETPRVGLVGKAQSFLSLVMRRVALYWIVSTSVRELACSPLASAHRSSSMAVVCSDPALLSLATAVTALTLTVVVIAVLVLEVSVFDLDLLSLNPLAASHGRAQAAMVLLKVIAAAILGAVPSAIAPAVRTVTAVALGALTAYMFFVRAPYAHRRINALFVAAGTGLAWASLVGVLPTVSGSVGTLMPVTFGTALAFLAAYAWTLFALDGVASAAQLDGSGGTTALSTWYSIMWVRDRLRAAAAERRKESALGFSREARKAALAGTAIATAKPKTSVIEDLVASTASLAGLAAQSSVAAAAAVGKLENRQLTRAEELEREALLGVAYIEDVYADVAVAQIVVSRFWNLLFNLSHFKERQALTTAKTLSSSFDIRFFFVVCMDAIRSTDQSTSATGRHRAGPHTASKDIFDRARFERAHETAITAMLKAYEAQNRVMRLVAAGQYDFGSLHAKVALGFGRAMARAHAAVEDMLAVNSDSSQALILAIEFYMELAGDLQRATELQQRNSRLVDNQRRQAERKVAQLAFGAPCEEISPTDETNAVFTIATEPARLGHITAYNSSAVSIFGRTDFLGENISSIIPQPIAAVHDRFLQRFLRTGTARLLDSTRFLVARHTDATIFPVRFRLFETPPSSSDVRPKLTGIISTVNSEEGFVIVGDNMLDFMVTAACRRTCDLSALSGHDVEHGALHGSSIFPELFSRTEDPKSRGGGVAGAGAMSVAQRSVMPGRTVGSGARRGAAPAQLEGVPEWAADMPRKLQLAFHKATRVHLYRPAVTEAVDSTSRAEAGSAASADGDDRSRRPSIGDDLLEGLLREEGHSTHTSSPIHSGLAPAPHAAGAPAPWSPRHAIEDAIPVTVRCYAMPKPVPTDPAGVLVCWTRRDQGKAAATAAASRKSKRGPGAKAAAAASGRRPGALSTGGGAAQSAAGDPSEPPPSVYRSRISEAALAAKGGAPSRPKRGSVASAVGSVHGSTADDGNKSMSSFSSVSARKAARRRIEALARHPSRAISCLKLNTAIITIASAALMIVVMTLTGDNIARLEKHESSVIAALELTRLTETSVINVHAAAAYAESFQAGTLDSPRNSTAIIARADGSEHFRYEQWPVTSSNATWWRVEQAARLQFSASRAMIEGAREVSPLDYQHLTEDNHVCAVRESPDVVTVPGHYPIRMTAVDLSEDPAAARLHVFGPNCTGVGMSVANLLDTTLAAYEALKLLNESTLRASNTDARFVIANGGSAVVPSVNDTVEQGIVELVKDMNHTLEYDLRILAIVYFAVFVAGALASLYCAQKLTREQRLILKILFNVPRAVAKAVHSAAVERYRDLKKRKAALQGPDGRRVNMSEEVDEVGPAESSSEESEGEQSISAPLMAGPTSASFGPARPSMGTGALQSMNSMAEGQREALQFAVAHSGPKPGAAGGGGARPAPASLGKGSSLRGSRTASVGAQHGQTRTSGSMKPFQQSGQSPLLLAAAAAGGSGAIVTTASSRGRPMRRASAGGDFTAIRSGEEEDMGSGLSADEGVPDSTGLALAGSVGQNDSISGRGRRGSIQSMESLGEGTPSRAPKQSDAAQLRSIKVTDRRCYASRLGLCTALPGIVTAAWVVSVMVVQQEMNTAIVNDIQRATHALELSVWVGKHAHAVGWGGVDPSVQADSEEGAAARAAVLRQMASHRRSIEFRAGLLLHGGESPLEQLIQHETRSGWLSELTPHTTLPAAAEGSHAFNVLTENACPSIQSSASGSYFNSDGRTLITSAVCEQAHDGVLARGLSTAISRLLSRSRSLTAALQVQWESHRRLRVARKSPSSTEGAAVNVTAERISTLEMHDRVADLSRDILQLTDPWLQLALSDLGVYLAADMKAIALNAWSLQRDLTISAAVLICIAIVAVFSGTFATTQAAIRSARRLLHFIPEAAYKHTGVAIALDTAFESMGILMLV</sequence>
<feature type="compositionally biased region" description="Low complexity" evidence="1">
    <location>
        <begin position="1003"/>
        <end position="1018"/>
    </location>
</feature>
<feature type="compositionally biased region" description="Polar residues" evidence="1">
    <location>
        <begin position="1541"/>
        <end position="1560"/>
    </location>
</feature>
<feature type="region of interest" description="Disordered" evidence="1">
    <location>
        <begin position="1510"/>
        <end position="1564"/>
    </location>
</feature>
<evidence type="ECO:0000313" key="4">
    <source>
        <dbReference type="Proteomes" id="UP000322899"/>
    </source>
</evidence>
<dbReference type="Proteomes" id="UP000322899">
    <property type="component" value="Unassembled WGS sequence"/>
</dbReference>
<feature type="transmembrane region" description="Helical" evidence="2">
    <location>
        <begin position="42"/>
        <end position="67"/>
    </location>
</feature>
<feature type="transmembrane region" description="Helical" evidence="2">
    <location>
        <begin position="162"/>
        <end position="185"/>
    </location>
</feature>
<feature type="compositionally biased region" description="Low complexity" evidence="1">
    <location>
        <begin position="1062"/>
        <end position="1089"/>
    </location>
</feature>
<keyword evidence="2" id="KW-0472">Membrane</keyword>
<dbReference type="InterPro" id="IPR000014">
    <property type="entry name" value="PAS"/>
</dbReference>
<feature type="transmembrane region" description="Helical" evidence="2">
    <location>
        <begin position="1969"/>
        <end position="1991"/>
    </location>
</feature>
<feature type="transmembrane region" description="Helical" evidence="2">
    <location>
        <begin position="290"/>
        <end position="312"/>
    </location>
</feature>
<gene>
    <name evidence="3" type="ORF">FNF27_03990</name>
</gene>
<dbReference type="Gene3D" id="3.30.450.20">
    <property type="entry name" value="PAS domain"/>
    <property type="match status" value="1"/>
</dbReference>
<evidence type="ECO:0000256" key="1">
    <source>
        <dbReference type="SAM" id="MobiDB-lite"/>
    </source>
</evidence>
<feature type="region of interest" description="Disordered" evidence="1">
    <location>
        <begin position="882"/>
        <end position="907"/>
    </location>
</feature>
<dbReference type="CDD" id="cd00130">
    <property type="entry name" value="PAS"/>
    <property type="match status" value="1"/>
</dbReference>
<feature type="region of interest" description="Disordered" evidence="1">
    <location>
        <begin position="1583"/>
        <end position="1670"/>
    </location>
</feature>
<accession>A0A5A8E9Y9</accession>
<feature type="transmembrane region" description="Helical" evidence="2">
    <location>
        <begin position="205"/>
        <end position="225"/>
    </location>
</feature>
<keyword evidence="2" id="KW-1133">Transmembrane helix</keyword>
<dbReference type="InterPro" id="IPR035965">
    <property type="entry name" value="PAS-like_dom_sf"/>
</dbReference>
<feature type="compositionally biased region" description="Basic and acidic residues" evidence="1">
    <location>
        <begin position="898"/>
        <end position="907"/>
    </location>
</feature>
<comment type="caution">
    <text evidence="3">The sequence shown here is derived from an EMBL/GenBank/DDBJ whole genome shotgun (WGS) entry which is preliminary data.</text>
</comment>
<proteinExistence type="predicted"/>
<evidence type="ECO:0008006" key="5">
    <source>
        <dbReference type="Google" id="ProtNLM"/>
    </source>
</evidence>
<feature type="region of interest" description="Disordered" evidence="1">
    <location>
        <begin position="1430"/>
        <end position="1498"/>
    </location>
</feature>
<feature type="transmembrane region" description="Helical" evidence="2">
    <location>
        <begin position="1683"/>
        <end position="1708"/>
    </location>
</feature>
<dbReference type="PANTHER" id="PTHR31600">
    <property type="entry name" value="TINY MACROCYSTS PROTEIN B-RELATED"/>
    <property type="match status" value="1"/>
</dbReference>
<feature type="compositionally biased region" description="Low complexity" evidence="1">
    <location>
        <begin position="887"/>
        <end position="896"/>
    </location>
</feature>
<dbReference type="PANTHER" id="PTHR31600:SF2">
    <property type="entry name" value="GAMETE ENRICHED GENE 10 PROTEIN-RELATED"/>
    <property type="match status" value="1"/>
</dbReference>
<protein>
    <recommendedName>
        <fullName evidence="5">PAS domain-containing protein</fullName>
    </recommendedName>
</protein>
<feature type="compositionally biased region" description="Acidic residues" evidence="1">
    <location>
        <begin position="1444"/>
        <end position="1461"/>
    </location>
</feature>
<reference evidence="3 4" key="1">
    <citation type="submission" date="2019-07" db="EMBL/GenBank/DDBJ databases">
        <title>Genomes of Cafeteria roenbergensis.</title>
        <authorList>
            <person name="Fischer M.G."/>
            <person name="Hackl T."/>
            <person name="Roman M."/>
        </authorList>
    </citation>
    <scope>NUCLEOTIDE SEQUENCE [LARGE SCALE GENOMIC DNA]</scope>
    <source>
        <strain evidence="3 4">E4-10P</strain>
    </source>
</reference>
<dbReference type="OrthoDB" id="39614at2759"/>
<name>A0A5A8E9Y9_CAFRO</name>
<feature type="transmembrane region" description="Helical" evidence="2">
    <location>
        <begin position="232"/>
        <end position="250"/>
    </location>
</feature>
<feature type="transmembrane region" description="Helical" evidence="2">
    <location>
        <begin position="79"/>
        <end position="102"/>
    </location>
</feature>
<feature type="transmembrane region" description="Helical" evidence="2">
    <location>
        <begin position="262"/>
        <end position="283"/>
    </location>
</feature>
<organism evidence="3 4">
    <name type="scientific">Cafeteria roenbergensis</name>
    <name type="common">Marine flagellate</name>
    <dbReference type="NCBI Taxonomy" id="33653"/>
    <lineage>
        <taxon>Eukaryota</taxon>
        <taxon>Sar</taxon>
        <taxon>Stramenopiles</taxon>
        <taxon>Bigyra</taxon>
        <taxon>Opalozoa</taxon>
        <taxon>Bicosoecida</taxon>
        <taxon>Cafeteriaceae</taxon>
        <taxon>Cafeteria</taxon>
    </lineage>
</organism>
<dbReference type="EMBL" id="VLTO01000021">
    <property type="protein sequence ID" value="KAA0174615.1"/>
    <property type="molecule type" value="Genomic_DNA"/>
</dbReference>
<evidence type="ECO:0000313" key="3">
    <source>
        <dbReference type="EMBL" id="KAA0174615.1"/>
    </source>
</evidence>